<name>A0A9I9EJY1_CUCME</name>
<reference evidence="1" key="1">
    <citation type="submission" date="2023-03" db="UniProtKB">
        <authorList>
            <consortium name="EnsemblPlants"/>
        </authorList>
    </citation>
    <scope>IDENTIFICATION</scope>
</reference>
<accession>A0A9I9EJY1</accession>
<organism evidence="1">
    <name type="scientific">Cucumis melo</name>
    <name type="common">Muskmelon</name>
    <dbReference type="NCBI Taxonomy" id="3656"/>
    <lineage>
        <taxon>Eukaryota</taxon>
        <taxon>Viridiplantae</taxon>
        <taxon>Streptophyta</taxon>
        <taxon>Embryophyta</taxon>
        <taxon>Tracheophyta</taxon>
        <taxon>Spermatophyta</taxon>
        <taxon>Magnoliopsida</taxon>
        <taxon>eudicotyledons</taxon>
        <taxon>Gunneridae</taxon>
        <taxon>Pentapetalae</taxon>
        <taxon>rosids</taxon>
        <taxon>fabids</taxon>
        <taxon>Cucurbitales</taxon>
        <taxon>Cucurbitaceae</taxon>
        <taxon>Benincaseae</taxon>
        <taxon>Cucumis</taxon>
    </lineage>
</organism>
<dbReference type="EnsemblPlants" id="MELO3C034461.2.1">
    <property type="protein sequence ID" value="MELO3C034461.2.1"/>
    <property type="gene ID" value="MELO3C034461.2"/>
</dbReference>
<dbReference type="Gramene" id="MELO3C034461.2.1">
    <property type="protein sequence ID" value="MELO3C034461.2.1"/>
    <property type="gene ID" value="MELO3C034461.2"/>
</dbReference>
<dbReference type="AlphaFoldDB" id="A0A9I9EJY1"/>
<evidence type="ECO:0000313" key="1">
    <source>
        <dbReference type="EnsemblPlants" id="MELO3C034461.2.1"/>
    </source>
</evidence>
<protein>
    <submittedName>
        <fullName evidence="1">Uncharacterized protein</fullName>
    </submittedName>
</protein>
<sequence>MNSSLAVEALPSLSNSPNISIKACYQSTVFSYHLTTRSSFHLKRESSRKHYNMQQNQPIQITQVLFKTNLNPNKVFQKPLRPSNKKSRIGK</sequence>
<proteinExistence type="predicted"/>